<protein>
    <submittedName>
        <fullName evidence="4">Serine/arginine repetitive matrix protein 2-like</fullName>
    </submittedName>
</protein>
<feature type="region of interest" description="Disordered" evidence="1">
    <location>
        <begin position="1162"/>
        <end position="1349"/>
    </location>
</feature>
<feature type="compositionally biased region" description="Polar residues" evidence="1">
    <location>
        <begin position="205"/>
        <end position="221"/>
    </location>
</feature>
<feature type="compositionally biased region" description="Basic and acidic residues" evidence="1">
    <location>
        <begin position="1268"/>
        <end position="1293"/>
    </location>
</feature>
<feature type="compositionally biased region" description="Basic and acidic residues" evidence="1">
    <location>
        <begin position="355"/>
        <end position="368"/>
    </location>
</feature>
<feature type="compositionally biased region" description="Basic and acidic residues" evidence="1">
    <location>
        <begin position="1164"/>
        <end position="1182"/>
    </location>
</feature>
<reference evidence="4" key="1">
    <citation type="submission" date="2025-08" db="UniProtKB">
        <authorList>
            <consortium name="RefSeq"/>
        </authorList>
    </citation>
    <scope>IDENTIFICATION</scope>
    <source>
        <tissue evidence="4">Testes</tissue>
    </source>
</reference>
<dbReference type="RefSeq" id="XP_006824514.1">
    <property type="nucleotide sequence ID" value="XM_006824451.1"/>
</dbReference>
<evidence type="ECO:0000313" key="3">
    <source>
        <dbReference type="Proteomes" id="UP000694865"/>
    </source>
</evidence>
<feature type="region of interest" description="Disordered" evidence="1">
    <location>
        <begin position="350"/>
        <end position="385"/>
    </location>
</feature>
<feature type="compositionally biased region" description="Polar residues" evidence="1">
    <location>
        <begin position="718"/>
        <end position="760"/>
    </location>
</feature>
<dbReference type="PROSITE" id="PS50011">
    <property type="entry name" value="PROTEIN_KINASE_DOM"/>
    <property type="match status" value="1"/>
</dbReference>
<feature type="compositionally biased region" description="Acidic residues" evidence="1">
    <location>
        <begin position="1387"/>
        <end position="1400"/>
    </location>
</feature>
<feature type="region of interest" description="Disordered" evidence="1">
    <location>
        <begin position="655"/>
        <end position="1117"/>
    </location>
</feature>
<feature type="region of interest" description="Disordered" evidence="1">
    <location>
        <begin position="205"/>
        <end position="233"/>
    </location>
</feature>
<feature type="region of interest" description="Disordered" evidence="1">
    <location>
        <begin position="1361"/>
        <end position="1400"/>
    </location>
</feature>
<dbReference type="Gene3D" id="1.10.510.10">
    <property type="entry name" value="Transferase(Phosphotransferase) domain 1"/>
    <property type="match status" value="1"/>
</dbReference>
<feature type="region of interest" description="Disordered" evidence="1">
    <location>
        <begin position="1"/>
        <end position="53"/>
    </location>
</feature>
<feature type="region of interest" description="Disordered" evidence="1">
    <location>
        <begin position="532"/>
        <end position="607"/>
    </location>
</feature>
<feature type="compositionally biased region" description="Basic and acidic residues" evidence="1">
    <location>
        <begin position="782"/>
        <end position="792"/>
    </location>
</feature>
<dbReference type="InterPro" id="IPR011009">
    <property type="entry name" value="Kinase-like_dom_sf"/>
</dbReference>
<feature type="compositionally biased region" description="Basic and acidic residues" evidence="1">
    <location>
        <begin position="658"/>
        <end position="680"/>
    </location>
</feature>
<organism evidence="3 4">
    <name type="scientific">Saccoglossus kowalevskii</name>
    <name type="common">Acorn worm</name>
    <dbReference type="NCBI Taxonomy" id="10224"/>
    <lineage>
        <taxon>Eukaryota</taxon>
        <taxon>Metazoa</taxon>
        <taxon>Hemichordata</taxon>
        <taxon>Enteropneusta</taxon>
        <taxon>Harrimaniidae</taxon>
        <taxon>Saccoglossus</taxon>
    </lineage>
</organism>
<feature type="compositionally biased region" description="Low complexity" evidence="1">
    <location>
        <begin position="1077"/>
        <end position="1087"/>
    </location>
</feature>
<feature type="compositionally biased region" description="Basic and acidic residues" evidence="1">
    <location>
        <begin position="593"/>
        <end position="606"/>
    </location>
</feature>
<evidence type="ECO:0000256" key="1">
    <source>
        <dbReference type="SAM" id="MobiDB-lite"/>
    </source>
</evidence>
<dbReference type="GeneID" id="102802700"/>
<evidence type="ECO:0000313" key="4">
    <source>
        <dbReference type="RefSeq" id="XP_006824514.1"/>
    </source>
</evidence>
<gene>
    <name evidence="4" type="primary">LOC102802700</name>
</gene>
<dbReference type="InterPro" id="IPR051511">
    <property type="entry name" value="MitoQC_Scaffold_Kinases"/>
</dbReference>
<feature type="region of interest" description="Disordered" evidence="1">
    <location>
        <begin position="1422"/>
        <end position="1488"/>
    </location>
</feature>
<dbReference type="PANTHER" id="PTHR22972:SF8">
    <property type="entry name" value="PROTEIN KINASE DOMAIN-CONTAINING PROTEIN"/>
    <property type="match status" value="1"/>
</dbReference>
<accession>A0ABM0MWX3</accession>
<dbReference type="SUPFAM" id="SSF56112">
    <property type="entry name" value="Protein kinase-like (PK-like)"/>
    <property type="match status" value="1"/>
</dbReference>
<feature type="compositionally biased region" description="Polar residues" evidence="1">
    <location>
        <begin position="882"/>
        <end position="909"/>
    </location>
</feature>
<feature type="domain" description="Protein kinase" evidence="2">
    <location>
        <begin position="1556"/>
        <end position="1834"/>
    </location>
</feature>
<sequence length="1908" mass="210466">MKQEKKIENKLDNTLSGDNASTTENAHIGDNSRTSDTSRASDNIHPFQPHQFKRKQCAKCFKSEAEHNDSSETVKTSVTAKIIDLKSFHVHSSSIENNEVNAASVIPKESNNGAAVTNNVPGSDQQRVANNLSATHGDQDNFIRGSKLRRQVPVTKKQEHNNLSLVKSKQRSEFWHGEDSCSENGSVIDNNEVVELLAYRFEPVNSTTAGPSTPKTNNTKTVSKHTPSKMSSMSNNILVSKPISTKAHVPPGQTESAAKLTSTVSLKKTNKSGIPVRKAEEPQVSEFQKVAQNLRPVSKIQPSTKAEEGITTFRVLSGNKGDSFDVEQRKKIIDSKSSFASDTLSKTAKTAFGSHKHDTLPKRLKEPSRPSVKPLAAEDRNNSDPELFQSLQSELKVVSVFNQEDTDNEVTSHSQAVTSSQISSEIYFGKSNKPNITSLRHYDAPAETEPNAPGNVVILNADGSVSHLNSSPPRVTSNSPNKSASKSKRPPSMFPSKEKASHHFAKPYSVVDINPSSNFVWPYKIVDIATHPPEKYPENENNQPPSLPKSQPPSDNFSPSRFPKPNFSFPDVGQNKSPSTSSSISPPPFPVILHEEKVTSPKERGYAKPSKVAIFIGNNDYDNLPGGANQADDNLNSAITVVTGYDNLDGMWPISEAEENKRAKSKREVEQEKAKRRSDELFQQIESNKSDGSKKNKEDTLAMGYERPVSVVSSSSSGIVKQKSTSDPDISEISSSGYDYLQQPVSPRSASDQSLVQSVSEEAEEDLPPSPRRRTSSMPDYAKVKKDTCDRRQRAKTVEVSPTHTEQAKMETRMKPKRAAPQPPQKSVSKENRALSPSRIPELKNRNRALSPSRNDVLNPPTRHPDATAESLPRYPPPLPPNSKNSGTSSNSRAGHHASSVQPQTNSSPGKAMHRARSPTRGTAQRTMSPNRGAIPRVSSEVPGTVQRVASPTREGKRTMSPNRGAMHRTTSPNRDTIASPVQCAVQRKMSPTRDAVMRRAPPTRGIAQRTASPPRGIAQRTASPTRDALQRTSSPSRPQSPPIMIPRHDITEEPSTYPSTPPKEEFIRHIPGLLADSPTRHSSSPPRTDPKNKLPKFSLKKLLGKRKEPETCSPEGTVNTAAVQRWLNQQPMMYLSDEEAAILELPALAIAAELALIEAEEAAADKSSRDSPMKPDSDASKKRQAPPPPPTVPAVLRQPHSSESTEGSPQLQKAYSLSPPTIRRLKEHHDSDPEATYQNTGKSRAEVMSPKKPNRRERNKTTGFEDLPSRRKAPEPPHQRRGDHIYDEIPYDKKRKAPSPPGKKSTPKKPPRKLSCEEVPIPPPRHRSYSSSDQVNYEAEANSSDEHVIVIEQKEVHLKSAMKHHDNHEKIEGSTPKRPVRIVAPSDEDETMEDEDDTLDPSYANLYAMLKQAAKLALRQGEQKRWSSSSDETSSSSPRTGKRPVPTPRPSAKTAETIDRALSPVMFAEDSSDDTESNSKANSSKLDESASTATLLGSISTQTTTLTGQWTRRIEQTGEINDLNLSTLKRMTTFWNVSQEGHLDVVDVCWNDLNLQSNDACYTSANTIMYPVIHCTYPDRLLAVQICTKAESEASFLHGVQICRSVVPHPNVLHVLSAFTDHVPESLLGIEPTSPKNGKVLEPGTSSPVGELVDTSIVLTSTVPNTHTDHYVKHSKELHEFLPDKYEHSVCLLLLQLLQGLHHLQLHCVTHGAIKLNNLLLMDSKLPGGGTRLVITNFDSAKQATESVDDALDDRSHEFETGLLIYEFLHEKSPFITKPLLITQDYSPSDLPPLPQLSCYSSGLNRLAGELLRRQPQDRLSSKNAICLLQSLLWGPSSHMMNGLQEVTFHKWLDLERAKAVNVIAEKHLGSLFCQEQGLSLEDQLRCQFLSETSVPDLMNSYKLLHN</sequence>
<dbReference type="SMART" id="SM00220">
    <property type="entry name" value="S_TKc"/>
    <property type="match status" value="1"/>
</dbReference>
<feature type="region of interest" description="Disordered" evidence="1">
    <location>
        <begin position="464"/>
        <end position="500"/>
    </location>
</feature>
<feature type="compositionally biased region" description="Basic and acidic residues" evidence="1">
    <location>
        <begin position="1"/>
        <end position="11"/>
    </location>
</feature>
<keyword evidence="3" id="KW-1185">Reference proteome</keyword>
<dbReference type="Proteomes" id="UP000694865">
    <property type="component" value="Unplaced"/>
</dbReference>
<feature type="compositionally biased region" description="Basic and acidic residues" evidence="1">
    <location>
        <begin position="688"/>
        <end position="700"/>
    </location>
</feature>
<dbReference type="InterPro" id="IPR000719">
    <property type="entry name" value="Prot_kinase_dom"/>
</dbReference>
<feature type="compositionally biased region" description="Polar residues" evidence="1">
    <location>
        <begin position="466"/>
        <end position="476"/>
    </location>
</feature>
<feature type="compositionally biased region" description="Low complexity" evidence="1">
    <location>
        <begin position="1428"/>
        <end position="1438"/>
    </location>
</feature>
<feature type="compositionally biased region" description="Polar residues" evidence="1">
    <location>
        <begin position="1479"/>
        <end position="1488"/>
    </location>
</feature>
<evidence type="ECO:0000259" key="2">
    <source>
        <dbReference type="PROSITE" id="PS50011"/>
    </source>
</evidence>
<proteinExistence type="predicted"/>
<name>A0ABM0MWX3_SACKO</name>
<feature type="compositionally biased region" description="Basic and acidic residues" evidence="1">
    <location>
        <begin position="1361"/>
        <end position="1373"/>
    </location>
</feature>
<dbReference type="PANTHER" id="PTHR22972">
    <property type="entry name" value="SERINE/THREONINE PROTEIN KINASE"/>
    <property type="match status" value="1"/>
</dbReference>
<feature type="compositionally biased region" description="Polar residues" evidence="1">
    <location>
        <begin position="12"/>
        <end position="41"/>
    </location>
</feature>
<feature type="compositionally biased region" description="Polar residues" evidence="1">
    <location>
        <begin position="1202"/>
        <end position="1220"/>
    </location>
</feature>
<feature type="compositionally biased region" description="Polar residues" evidence="1">
    <location>
        <begin position="920"/>
        <end position="930"/>
    </location>
</feature>